<dbReference type="Pfam" id="PF03243">
    <property type="entry name" value="MerB"/>
    <property type="match status" value="1"/>
</dbReference>
<dbReference type="InterPro" id="IPR036390">
    <property type="entry name" value="WH_DNA-bd_sf"/>
</dbReference>
<dbReference type="EC" id="4.99.1.2" evidence="2"/>
<gene>
    <name evidence="2" type="primary">merB</name>
    <name evidence="2" type="ORF">MELA_01372</name>
</gene>
<dbReference type="AlphaFoldDB" id="A0A564ZJE9"/>
<organism evidence="2 3">
    <name type="scientific">Candidatus Methylomirabilis lanthanidiphila</name>
    <dbReference type="NCBI Taxonomy" id="2211376"/>
    <lineage>
        <taxon>Bacteria</taxon>
        <taxon>Candidatus Methylomirabilota</taxon>
        <taxon>Candidatus Methylomirabilia</taxon>
        <taxon>Candidatus Methylomirabilales</taxon>
        <taxon>Candidatus Methylomirabilaceae</taxon>
        <taxon>Candidatus Methylomirabilis</taxon>
    </lineage>
</organism>
<dbReference type="InterPro" id="IPR005471">
    <property type="entry name" value="Tscrpt_reg_IclR_N"/>
</dbReference>
<sequence length="161" mass="17212">MWGQLTANERRARKALLDLILTTGRGPSLKALASRLEVSESEAAELLSALERKGCLVRGQRSNMIKAAYPLSTRPTQHCVALNGTDQQCYALCAIDALGVAPLFGVPVTVSTACQQCGRPISIVLRPGGIVSCDPSTTAVYDSLPQPLTRRSVELNLAKVH</sequence>
<dbReference type="Pfam" id="PF09339">
    <property type="entry name" value="HTH_IclR"/>
    <property type="match status" value="1"/>
</dbReference>
<dbReference type="SUPFAM" id="SSF46785">
    <property type="entry name" value="Winged helix' DNA-binding domain"/>
    <property type="match status" value="1"/>
</dbReference>
<feature type="domain" description="HTH iclR-type" evidence="1">
    <location>
        <begin position="15"/>
        <end position="57"/>
    </location>
</feature>
<dbReference type="InterPro" id="IPR004927">
    <property type="entry name" value="MerB"/>
</dbReference>
<evidence type="ECO:0000313" key="3">
    <source>
        <dbReference type="Proteomes" id="UP000334340"/>
    </source>
</evidence>
<dbReference type="EMBL" id="CABIKM010000022">
    <property type="protein sequence ID" value="VUZ84997.1"/>
    <property type="molecule type" value="Genomic_DNA"/>
</dbReference>
<evidence type="ECO:0000313" key="2">
    <source>
        <dbReference type="EMBL" id="VUZ84997.1"/>
    </source>
</evidence>
<accession>A0A564ZJE9</accession>
<keyword evidence="3" id="KW-1185">Reference proteome</keyword>
<proteinExistence type="predicted"/>
<dbReference type="InterPro" id="IPR053717">
    <property type="entry name" value="MerB_lyase_sf"/>
</dbReference>
<name>A0A564ZJE9_9BACT</name>
<dbReference type="Proteomes" id="UP000334340">
    <property type="component" value="Unassembled WGS sequence"/>
</dbReference>
<keyword evidence="2" id="KW-0456">Lyase</keyword>
<dbReference type="GO" id="GO:0006355">
    <property type="term" value="P:regulation of DNA-templated transcription"/>
    <property type="evidence" value="ECO:0007669"/>
    <property type="project" value="InterPro"/>
</dbReference>
<dbReference type="GO" id="GO:0003677">
    <property type="term" value="F:DNA binding"/>
    <property type="evidence" value="ECO:0007669"/>
    <property type="project" value="InterPro"/>
</dbReference>
<reference evidence="2 3" key="1">
    <citation type="submission" date="2019-07" db="EMBL/GenBank/DDBJ databases">
        <authorList>
            <person name="Cremers G."/>
        </authorList>
    </citation>
    <scope>NUCLEOTIDE SEQUENCE [LARGE SCALE GENOMIC DNA]</scope>
</reference>
<protein>
    <submittedName>
        <fullName evidence="2">Alkylmercury lyase</fullName>
        <ecNumber evidence="2">4.99.1.2</ecNumber>
    </submittedName>
</protein>
<dbReference type="SUPFAM" id="SSF160387">
    <property type="entry name" value="NosL/MerB-like"/>
    <property type="match status" value="1"/>
</dbReference>
<dbReference type="GO" id="GO:0018836">
    <property type="term" value="F:alkylmercury lyase activity"/>
    <property type="evidence" value="ECO:0007669"/>
    <property type="project" value="UniProtKB-EC"/>
</dbReference>
<dbReference type="Gene3D" id="3.30.450.410">
    <property type="match status" value="1"/>
</dbReference>
<evidence type="ECO:0000259" key="1">
    <source>
        <dbReference type="Pfam" id="PF09339"/>
    </source>
</evidence>